<sequence length="86" mass="10206">MDDLLEQLITILKKQRPSMFNFHTKWIVEGIRYELSDGRVGTTVVFVDSLDGEFGGREWNELYTFFFGQSVDDAWRKLDQFIDHEK</sequence>
<dbReference type="Proteomes" id="UP000176682">
    <property type="component" value="Unassembled WGS sequence"/>
</dbReference>
<dbReference type="AlphaFoldDB" id="A0A1F5FGN7"/>
<evidence type="ECO:0000313" key="1">
    <source>
        <dbReference type="EMBL" id="OGD78838.1"/>
    </source>
</evidence>
<protein>
    <submittedName>
        <fullName evidence="1">Uncharacterized protein</fullName>
    </submittedName>
</protein>
<evidence type="ECO:0000313" key="2">
    <source>
        <dbReference type="Proteomes" id="UP000176682"/>
    </source>
</evidence>
<comment type="caution">
    <text evidence="1">The sequence shown here is derived from an EMBL/GenBank/DDBJ whole genome shotgun (WGS) entry which is preliminary data.</text>
</comment>
<accession>A0A1F5FGN7</accession>
<proteinExistence type="predicted"/>
<reference evidence="1 2" key="1">
    <citation type="journal article" date="2016" name="Nat. Commun.">
        <title>Thousands of microbial genomes shed light on interconnected biogeochemical processes in an aquifer system.</title>
        <authorList>
            <person name="Anantharaman K."/>
            <person name="Brown C.T."/>
            <person name="Hug L.A."/>
            <person name="Sharon I."/>
            <person name="Castelle C.J."/>
            <person name="Probst A.J."/>
            <person name="Thomas B.C."/>
            <person name="Singh A."/>
            <person name="Wilkins M.J."/>
            <person name="Karaoz U."/>
            <person name="Brodie E.L."/>
            <person name="Williams K.H."/>
            <person name="Hubbard S.S."/>
            <person name="Banfield J.F."/>
        </authorList>
    </citation>
    <scope>NUCLEOTIDE SEQUENCE [LARGE SCALE GENOMIC DNA]</scope>
</reference>
<gene>
    <name evidence="1" type="ORF">A2368_03320</name>
</gene>
<dbReference type="EMBL" id="MFAM01000034">
    <property type="protein sequence ID" value="OGD78838.1"/>
    <property type="molecule type" value="Genomic_DNA"/>
</dbReference>
<name>A0A1F5FGN7_9BACT</name>
<organism evidence="1 2">
    <name type="scientific">Candidatus Collierbacteria bacterium RIFOXYB1_FULL_49_13</name>
    <dbReference type="NCBI Taxonomy" id="1817728"/>
    <lineage>
        <taxon>Bacteria</taxon>
        <taxon>Candidatus Collieribacteriota</taxon>
    </lineage>
</organism>